<dbReference type="GO" id="GO:0009007">
    <property type="term" value="F:site-specific DNA-methyltransferase (adenine-specific) activity"/>
    <property type="evidence" value="ECO:0007669"/>
    <property type="project" value="UniProtKB-EC"/>
</dbReference>
<evidence type="ECO:0000313" key="4">
    <source>
        <dbReference type="EMBL" id="TQL57484.1"/>
    </source>
</evidence>
<dbReference type="Pfam" id="PF02086">
    <property type="entry name" value="MethyltransfD12"/>
    <property type="match status" value="1"/>
</dbReference>
<evidence type="ECO:0000313" key="5">
    <source>
        <dbReference type="Proteomes" id="UP000315389"/>
    </source>
</evidence>
<reference evidence="4 5" key="1">
    <citation type="submission" date="2019-06" db="EMBL/GenBank/DDBJ databases">
        <title>Sequencing the genomes of 1000 actinobacteria strains.</title>
        <authorList>
            <person name="Klenk H.-P."/>
        </authorList>
    </citation>
    <scope>NUCLEOTIDE SEQUENCE [LARGE SCALE GENOMIC DNA]</scope>
    <source>
        <strain evidence="4 5">DSM 4813</strain>
    </source>
</reference>
<proteinExistence type="predicted"/>
<accession>A0A542ZAX9</accession>
<keyword evidence="3" id="KW-0949">S-adenosyl-L-methionine</keyword>
<dbReference type="Proteomes" id="UP000315389">
    <property type="component" value="Unassembled WGS sequence"/>
</dbReference>
<evidence type="ECO:0000256" key="3">
    <source>
        <dbReference type="ARBA" id="ARBA00022691"/>
    </source>
</evidence>
<dbReference type="PRINTS" id="PR00505">
    <property type="entry name" value="D12N6MTFRASE"/>
</dbReference>
<evidence type="ECO:0000256" key="2">
    <source>
        <dbReference type="ARBA" id="ARBA00022679"/>
    </source>
</evidence>
<evidence type="ECO:0000256" key="1">
    <source>
        <dbReference type="ARBA" id="ARBA00022603"/>
    </source>
</evidence>
<dbReference type="PANTHER" id="PTHR30481">
    <property type="entry name" value="DNA ADENINE METHYLASE"/>
    <property type="match status" value="1"/>
</dbReference>
<dbReference type="InterPro" id="IPR012327">
    <property type="entry name" value="MeTrfase_D12"/>
</dbReference>
<dbReference type="PANTHER" id="PTHR30481:SF4">
    <property type="entry name" value="SITE-SPECIFIC DNA-METHYLTRANSFERASE (ADENINE-SPECIFIC)"/>
    <property type="match status" value="1"/>
</dbReference>
<dbReference type="GO" id="GO:0043565">
    <property type="term" value="F:sequence-specific DNA binding"/>
    <property type="evidence" value="ECO:0007669"/>
    <property type="project" value="TreeGrafter"/>
</dbReference>
<keyword evidence="1 4" id="KW-0489">Methyltransferase</keyword>
<protein>
    <submittedName>
        <fullName evidence="4">DNA adenine methylase</fullName>
    </submittedName>
</protein>
<dbReference type="GO" id="GO:1904047">
    <property type="term" value="F:S-adenosyl-L-methionine binding"/>
    <property type="evidence" value="ECO:0007669"/>
    <property type="project" value="TreeGrafter"/>
</dbReference>
<dbReference type="EMBL" id="VFOS01000004">
    <property type="protein sequence ID" value="TQL57484.1"/>
    <property type="molecule type" value="Genomic_DNA"/>
</dbReference>
<dbReference type="RefSeq" id="WP_142122005.1">
    <property type="nucleotide sequence ID" value="NZ_BAAASV010000002.1"/>
</dbReference>
<dbReference type="InterPro" id="IPR012263">
    <property type="entry name" value="M_m6A_EcoRV"/>
</dbReference>
<keyword evidence="2" id="KW-0808">Transferase</keyword>
<dbReference type="GO" id="GO:0006298">
    <property type="term" value="P:mismatch repair"/>
    <property type="evidence" value="ECO:0007669"/>
    <property type="project" value="TreeGrafter"/>
</dbReference>
<keyword evidence="5" id="KW-1185">Reference proteome</keyword>
<dbReference type="GO" id="GO:0009307">
    <property type="term" value="P:DNA restriction-modification system"/>
    <property type="evidence" value="ECO:0007669"/>
    <property type="project" value="InterPro"/>
</dbReference>
<sequence length="280" mass="31019">MIQPPVPYFGSKQRIADQIVKTFPPHRHYVEPFAGSLSVLLAKEPSVLETVNDLDGDVMTFWRVLRDDPEGLERECALTPHSRGEHALSRTRVDLDDLERARRVFVALTQGRSGQLMRTGWRSYRGGATAMSRVLAGYSSRLAAAAARISEVSLECRPALEVIADYGTDPDVLLYVDPPYLGTLRGTTSAYRYEMKDIDRHQELLEVLDGIHAAVVISGYASPLYDEALSMWERTEITTTTTQGASVLPGAESTRTEVLWSNRPAVRQLAFTFDTTGAAS</sequence>
<dbReference type="PIRSF" id="PIRSF000398">
    <property type="entry name" value="M_m6A_EcoRV"/>
    <property type="match status" value="1"/>
</dbReference>
<gene>
    <name evidence="4" type="ORF">FB461_2221</name>
</gene>
<dbReference type="OrthoDB" id="5190841at2"/>
<dbReference type="InterPro" id="IPR029063">
    <property type="entry name" value="SAM-dependent_MTases_sf"/>
</dbReference>
<organism evidence="4 5">
    <name type="scientific">Rarobacter faecitabidus</name>
    <dbReference type="NCBI Taxonomy" id="13243"/>
    <lineage>
        <taxon>Bacteria</taxon>
        <taxon>Bacillati</taxon>
        <taxon>Actinomycetota</taxon>
        <taxon>Actinomycetes</taxon>
        <taxon>Micrococcales</taxon>
        <taxon>Rarobacteraceae</taxon>
        <taxon>Rarobacter</taxon>
    </lineage>
</organism>
<comment type="caution">
    <text evidence="4">The sequence shown here is derived from an EMBL/GenBank/DDBJ whole genome shotgun (WGS) entry which is preliminary data.</text>
</comment>
<dbReference type="GO" id="GO:0032259">
    <property type="term" value="P:methylation"/>
    <property type="evidence" value="ECO:0007669"/>
    <property type="project" value="UniProtKB-KW"/>
</dbReference>
<dbReference type="Gene3D" id="3.40.50.150">
    <property type="entry name" value="Vaccinia Virus protein VP39"/>
    <property type="match status" value="2"/>
</dbReference>
<name>A0A542ZAX9_RARFA</name>
<dbReference type="SUPFAM" id="SSF53335">
    <property type="entry name" value="S-adenosyl-L-methionine-dependent methyltransferases"/>
    <property type="match status" value="1"/>
</dbReference>
<dbReference type="AlphaFoldDB" id="A0A542ZAX9"/>